<protein>
    <submittedName>
        <fullName evidence="1">Uncharacterized protein</fullName>
    </submittedName>
</protein>
<dbReference type="AlphaFoldDB" id="A0A2P2QX07"/>
<accession>A0A2P2QX07</accession>
<name>A0A2P2QX07_RHIMU</name>
<evidence type="ECO:0000313" key="1">
    <source>
        <dbReference type="EMBL" id="MBX71424.1"/>
    </source>
</evidence>
<reference evidence="1" key="1">
    <citation type="submission" date="2018-02" db="EMBL/GenBank/DDBJ databases">
        <title>Rhizophora mucronata_Transcriptome.</title>
        <authorList>
            <person name="Meera S.P."/>
            <person name="Sreeshan A."/>
            <person name="Augustine A."/>
        </authorList>
    </citation>
    <scope>NUCLEOTIDE SEQUENCE</scope>
    <source>
        <tissue evidence="1">Leaf</tissue>
    </source>
</reference>
<dbReference type="EMBL" id="GGEC01090940">
    <property type="protein sequence ID" value="MBX71424.1"/>
    <property type="molecule type" value="Transcribed_RNA"/>
</dbReference>
<proteinExistence type="predicted"/>
<sequence length="29" mass="3287">MNIWKIFKPLALTTANFSRLMFVSEGLAS</sequence>
<organism evidence="1">
    <name type="scientific">Rhizophora mucronata</name>
    <name type="common">Asiatic mangrove</name>
    <dbReference type="NCBI Taxonomy" id="61149"/>
    <lineage>
        <taxon>Eukaryota</taxon>
        <taxon>Viridiplantae</taxon>
        <taxon>Streptophyta</taxon>
        <taxon>Embryophyta</taxon>
        <taxon>Tracheophyta</taxon>
        <taxon>Spermatophyta</taxon>
        <taxon>Magnoliopsida</taxon>
        <taxon>eudicotyledons</taxon>
        <taxon>Gunneridae</taxon>
        <taxon>Pentapetalae</taxon>
        <taxon>rosids</taxon>
        <taxon>fabids</taxon>
        <taxon>Malpighiales</taxon>
        <taxon>Rhizophoraceae</taxon>
        <taxon>Rhizophora</taxon>
    </lineage>
</organism>